<protein>
    <submittedName>
        <fullName evidence="1">Uncharacterized protein</fullName>
    </submittedName>
</protein>
<keyword evidence="2" id="KW-1185">Reference proteome</keyword>
<dbReference type="RefSeq" id="WP_148696571.1">
    <property type="nucleotide sequence ID" value="NZ_CP017834.1"/>
</dbReference>
<dbReference type="STRING" id="1915309.AXG55_02570"/>
<organism evidence="1 2">
    <name type="scientific">Silvanigrella aquatica</name>
    <dbReference type="NCBI Taxonomy" id="1915309"/>
    <lineage>
        <taxon>Bacteria</taxon>
        <taxon>Pseudomonadati</taxon>
        <taxon>Bdellovibrionota</taxon>
        <taxon>Oligoflexia</taxon>
        <taxon>Silvanigrellales</taxon>
        <taxon>Silvanigrellaceae</taxon>
        <taxon>Silvanigrella</taxon>
    </lineage>
</organism>
<dbReference type="EMBL" id="CP017834">
    <property type="protein sequence ID" value="APJ02862.1"/>
    <property type="molecule type" value="Genomic_DNA"/>
</dbReference>
<dbReference type="AlphaFoldDB" id="A0A1L4CY29"/>
<proteinExistence type="predicted"/>
<gene>
    <name evidence="1" type="ORF">AXG55_02570</name>
</gene>
<dbReference type="Proteomes" id="UP000184731">
    <property type="component" value="Chromosome"/>
</dbReference>
<name>A0A1L4CY29_9BACT</name>
<evidence type="ECO:0000313" key="1">
    <source>
        <dbReference type="EMBL" id="APJ02862.1"/>
    </source>
</evidence>
<reference evidence="1 2" key="1">
    <citation type="submission" date="2016-10" db="EMBL/GenBank/DDBJ databases">
        <title>Silvanigrella aquatica sp. nov., isolated from a freshwater lake located in the Black Forest, Germany, description of Silvanigrellaceae fam. nov., Silvanigrellales ord. nov., reclassification of the order Bdellovibrionales in the class Oligoflexia, reclassification of the families Bacteriovoracaceae and Halobacteriovoraceae in the new order Bacteriovoracales ord. nov., and reclassification of the family Pseudobacteriovoracaceae in the order Oligoflexiales.</title>
        <authorList>
            <person name="Hahn M.W."/>
            <person name="Schmidt J."/>
            <person name="Koll U."/>
            <person name="Rohde M."/>
            <person name="Verbag S."/>
            <person name="Pitt A."/>
            <person name="Nakai R."/>
            <person name="Naganuma T."/>
            <person name="Lang E."/>
        </authorList>
    </citation>
    <scope>NUCLEOTIDE SEQUENCE [LARGE SCALE GENOMIC DNA]</scope>
    <source>
        <strain evidence="1 2">MWH-Nonnen-W8red</strain>
    </source>
</reference>
<evidence type="ECO:0000313" key="2">
    <source>
        <dbReference type="Proteomes" id="UP000184731"/>
    </source>
</evidence>
<dbReference type="KEGG" id="saqi:AXG55_02570"/>
<sequence length="139" mass="16793">MSFKKNLFRFFLIYFLISSRFLFANEVYVYCADKKENWQWLKNNNEYVKVEGDWGEKLMNYSSYFYYFIPKGGLNEINILKQMCLKNFGNDFIYPQPGYFNSSYWSVFAYNSNEIYVGHITHFIIWPTSRNVLLMNMGD</sequence>
<accession>A0A1L4CY29</accession>